<protein>
    <recommendedName>
        <fullName evidence="7">RING-type domain-containing protein</fullName>
    </recommendedName>
</protein>
<dbReference type="GO" id="GO:0008270">
    <property type="term" value="F:zinc ion binding"/>
    <property type="evidence" value="ECO:0007669"/>
    <property type="project" value="UniProtKB-KW"/>
</dbReference>
<evidence type="ECO:0000256" key="6">
    <source>
        <dbReference type="SAM" id="MobiDB-lite"/>
    </source>
</evidence>
<sequence length="277" mass="31613">MKKPVKSMTIHSRYVTDFGTRGKCFGCTHASEFTAEIKTTGKGSERYCKFCVTQKFPETKAKYEKTDAKFSCPACLSKNESLRCNTKELTYDEYYVGSCCKNAGLWTYKTGKLFRQMTVQHIYEDARKDEDFAETAVENADAKVVEAKKVLENSEKTAAEAAQVLDEKKKWRKTVQKRALFLANEAMKEDNSDLEDSDYEPEDGESEAAEEADEEHEFLLEKMSCKVCMEKFDDEHPEATIIPCGHKSCFQCLSSLPNKVCPTCRAEFTIENVYKLY</sequence>
<evidence type="ECO:0000256" key="5">
    <source>
        <dbReference type="SAM" id="Coils"/>
    </source>
</evidence>
<evidence type="ECO:0000256" key="2">
    <source>
        <dbReference type="ARBA" id="ARBA00022771"/>
    </source>
</evidence>
<dbReference type="EMBL" id="FN654478">
    <property type="protein sequence ID" value="CBY34133.1"/>
    <property type="molecule type" value="Genomic_DNA"/>
</dbReference>
<dbReference type="InterPro" id="IPR001841">
    <property type="entry name" value="Znf_RING"/>
</dbReference>
<feature type="coiled-coil region" evidence="5">
    <location>
        <begin position="123"/>
        <end position="157"/>
    </location>
</feature>
<accession>E4YF46</accession>
<evidence type="ECO:0000259" key="7">
    <source>
        <dbReference type="PROSITE" id="PS50089"/>
    </source>
</evidence>
<evidence type="ECO:0000256" key="1">
    <source>
        <dbReference type="ARBA" id="ARBA00022723"/>
    </source>
</evidence>
<evidence type="ECO:0000256" key="3">
    <source>
        <dbReference type="ARBA" id="ARBA00022833"/>
    </source>
</evidence>
<dbReference type="SMART" id="SM00184">
    <property type="entry name" value="RING"/>
    <property type="match status" value="2"/>
</dbReference>
<keyword evidence="2 4" id="KW-0863">Zinc-finger</keyword>
<gene>
    <name evidence="8" type="ORF">GSOID_T00024129001</name>
</gene>
<feature type="compositionally biased region" description="Acidic residues" evidence="6">
    <location>
        <begin position="192"/>
        <end position="213"/>
    </location>
</feature>
<proteinExistence type="predicted"/>
<dbReference type="Pfam" id="PF13920">
    <property type="entry name" value="zf-C3HC4_3"/>
    <property type="match status" value="1"/>
</dbReference>
<feature type="domain" description="RING-type" evidence="7">
    <location>
        <begin position="225"/>
        <end position="265"/>
    </location>
</feature>
<keyword evidence="3" id="KW-0862">Zinc</keyword>
<dbReference type="AlphaFoldDB" id="E4YF46"/>
<dbReference type="InterPro" id="IPR013083">
    <property type="entry name" value="Znf_RING/FYVE/PHD"/>
</dbReference>
<name>E4YF46_OIKDI</name>
<dbReference type="PROSITE" id="PS50089">
    <property type="entry name" value="ZF_RING_2"/>
    <property type="match status" value="1"/>
</dbReference>
<dbReference type="Gene3D" id="3.30.40.10">
    <property type="entry name" value="Zinc/RING finger domain, C3HC4 (zinc finger)"/>
    <property type="match status" value="1"/>
</dbReference>
<keyword evidence="1" id="KW-0479">Metal-binding</keyword>
<evidence type="ECO:0000256" key="4">
    <source>
        <dbReference type="PROSITE-ProRule" id="PRU00175"/>
    </source>
</evidence>
<organism evidence="8">
    <name type="scientific">Oikopleura dioica</name>
    <name type="common">Tunicate</name>
    <dbReference type="NCBI Taxonomy" id="34765"/>
    <lineage>
        <taxon>Eukaryota</taxon>
        <taxon>Metazoa</taxon>
        <taxon>Chordata</taxon>
        <taxon>Tunicata</taxon>
        <taxon>Appendicularia</taxon>
        <taxon>Copelata</taxon>
        <taxon>Oikopleuridae</taxon>
        <taxon>Oikopleura</taxon>
    </lineage>
</organism>
<reference evidence="8" key="1">
    <citation type="journal article" date="2010" name="Science">
        <title>Plasticity of animal genome architecture unmasked by rapid evolution of a pelagic tunicate.</title>
        <authorList>
            <person name="Denoeud F."/>
            <person name="Henriet S."/>
            <person name="Mungpakdee S."/>
            <person name="Aury J.M."/>
            <person name="Da Silva C."/>
            <person name="Brinkmann H."/>
            <person name="Mikhaleva J."/>
            <person name="Olsen L.C."/>
            <person name="Jubin C."/>
            <person name="Canestro C."/>
            <person name="Bouquet J.M."/>
            <person name="Danks G."/>
            <person name="Poulain J."/>
            <person name="Campsteijn C."/>
            <person name="Adamski M."/>
            <person name="Cross I."/>
            <person name="Yadetie F."/>
            <person name="Muffato M."/>
            <person name="Louis A."/>
            <person name="Butcher S."/>
            <person name="Tsagkogeorga G."/>
            <person name="Konrad A."/>
            <person name="Singh S."/>
            <person name="Jensen M.F."/>
            <person name="Cong E.H."/>
            <person name="Eikeseth-Otteraa H."/>
            <person name="Noel B."/>
            <person name="Anthouard V."/>
            <person name="Porcel B.M."/>
            <person name="Kachouri-Lafond R."/>
            <person name="Nishino A."/>
            <person name="Ugolini M."/>
            <person name="Chourrout P."/>
            <person name="Nishida H."/>
            <person name="Aasland R."/>
            <person name="Huzurbazar S."/>
            <person name="Westhof E."/>
            <person name="Delsuc F."/>
            <person name="Lehrach H."/>
            <person name="Reinhardt R."/>
            <person name="Weissenbach J."/>
            <person name="Roy S.W."/>
            <person name="Artiguenave F."/>
            <person name="Postlethwait J.H."/>
            <person name="Manak J.R."/>
            <person name="Thompson E.M."/>
            <person name="Jaillon O."/>
            <person name="Du Pasquier L."/>
            <person name="Boudinot P."/>
            <person name="Liberles D.A."/>
            <person name="Volff J.N."/>
            <person name="Philippe H."/>
            <person name="Lenhard B."/>
            <person name="Roest Crollius H."/>
            <person name="Wincker P."/>
            <person name="Chourrout D."/>
        </authorList>
    </citation>
    <scope>NUCLEOTIDE SEQUENCE [LARGE SCALE GENOMIC DNA]</scope>
</reference>
<evidence type="ECO:0000313" key="8">
    <source>
        <dbReference type="EMBL" id="CBY34133.1"/>
    </source>
</evidence>
<dbReference type="Proteomes" id="UP000011014">
    <property type="component" value="Unassembled WGS sequence"/>
</dbReference>
<dbReference type="SUPFAM" id="SSF57850">
    <property type="entry name" value="RING/U-box"/>
    <property type="match status" value="1"/>
</dbReference>
<keyword evidence="5" id="KW-0175">Coiled coil</keyword>
<feature type="region of interest" description="Disordered" evidence="6">
    <location>
        <begin position="188"/>
        <end position="213"/>
    </location>
</feature>